<keyword evidence="3" id="KW-1185">Reference proteome</keyword>
<feature type="transmembrane region" description="Helical" evidence="1">
    <location>
        <begin position="48"/>
        <end position="65"/>
    </location>
</feature>
<dbReference type="Gene3D" id="3.40.50.1820">
    <property type="entry name" value="alpha/beta hydrolase"/>
    <property type="match status" value="1"/>
</dbReference>
<accession>A0A9P5HJ86</accession>
<dbReference type="InterPro" id="IPR029058">
    <property type="entry name" value="AB_hydrolase_fold"/>
</dbReference>
<evidence type="ECO:0000313" key="2">
    <source>
        <dbReference type="EMBL" id="KAF7553942.1"/>
    </source>
</evidence>
<evidence type="ECO:0000313" key="3">
    <source>
        <dbReference type="Proteomes" id="UP000722485"/>
    </source>
</evidence>
<evidence type="ECO:0008006" key="4">
    <source>
        <dbReference type="Google" id="ProtNLM"/>
    </source>
</evidence>
<keyword evidence="1" id="KW-0812">Transmembrane</keyword>
<gene>
    <name evidence="2" type="ORF">G7Z17_g3269</name>
</gene>
<organism evidence="2 3">
    <name type="scientific">Cylindrodendrum hubeiense</name>
    <dbReference type="NCBI Taxonomy" id="595255"/>
    <lineage>
        <taxon>Eukaryota</taxon>
        <taxon>Fungi</taxon>
        <taxon>Dikarya</taxon>
        <taxon>Ascomycota</taxon>
        <taxon>Pezizomycotina</taxon>
        <taxon>Sordariomycetes</taxon>
        <taxon>Hypocreomycetidae</taxon>
        <taxon>Hypocreales</taxon>
        <taxon>Nectriaceae</taxon>
        <taxon>Cylindrodendrum</taxon>
    </lineage>
</organism>
<protein>
    <recommendedName>
        <fullName evidence="4">AB hydrolase-1 domain-containing protein</fullName>
    </recommendedName>
</protein>
<reference evidence="2" key="1">
    <citation type="submission" date="2020-03" db="EMBL/GenBank/DDBJ databases">
        <title>Draft Genome Sequence of Cylindrodendrum hubeiense.</title>
        <authorList>
            <person name="Buettner E."/>
            <person name="Kellner H."/>
        </authorList>
    </citation>
    <scope>NUCLEOTIDE SEQUENCE</scope>
    <source>
        <strain evidence="2">IHI 201604</strain>
    </source>
</reference>
<comment type="caution">
    <text evidence="2">The sequence shown here is derived from an EMBL/GenBank/DDBJ whole genome shotgun (WGS) entry which is preliminary data.</text>
</comment>
<keyword evidence="1" id="KW-0472">Membrane</keyword>
<feature type="transmembrane region" description="Helical" evidence="1">
    <location>
        <begin position="258"/>
        <end position="278"/>
    </location>
</feature>
<evidence type="ECO:0000256" key="1">
    <source>
        <dbReference type="SAM" id="Phobius"/>
    </source>
</evidence>
<dbReference type="SUPFAM" id="SSF53474">
    <property type="entry name" value="alpha/beta-Hydrolases"/>
    <property type="match status" value="1"/>
</dbReference>
<feature type="transmembrane region" description="Helical" evidence="1">
    <location>
        <begin position="191"/>
        <end position="213"/>
    </location>
</feature>
<feature type="transmembrane region" description="Helical" evidence="1">
    <location>
        <begin position="12"/>
        <end position="36"/>
    </location>
</feature>
<dbReference type="AlphaFoldDB" id="A0A9P5HJ86"/>
<dbReference type="PANTHER" id="PTHR37471">
    <property type="entry name" value="UNNAMED PRODUCT"/>
    <property type="match status" value="1"/>
</dbReference>
<keyword evidence="1" id="KW-1133">Transmembrane helix</keyword>
<dbReference type="PANTHER" id="PTHR37471:SF1">
    <property type="entry name" value="AB HYDROLASE-1 DOMAIN-CONTAINING PROTEIN"/>
    <property type="match status" value="1"/>
</dbReference>
<name>A0A9P5HJ86_9HYPO</name>
<proteinExistence type="predicted"/>
<sequence length="514" mass="58633">MIGTSFPEWIFIRLAILLFQYTPLVYVTAIIVLSVIYGSAAQPLTVTWILYTALLAEALFFGLIYRPYLVRLKQNASHPAPLSSTERRALFKRCMVNVSSVEMYLQGWFLGADPDEIRRDNVREFILWGFFDQGYESTSTDDDNAEATSQDLEEFISMIEEKLGRPLKEGYGSARSLRLTLDTVESSYRSLLWYMIIYLVDQFTHFAFLWYGFEYYHKNRANALRVFPPRPQEFIGGRQSPAPQLSYWHRPHTATDKLPVVFFHGIGIGLWTYIGFLARVAGTKKNGQGSIGIIAIEVLPVSFRLTSPIPSKTDFLDQMTTIIDHHCWENFSVTSHSYGSVLTTHMLHSPSLHHRIPSVTLIDPVTIALHLPHVAYNFTRRQPKMANEWQLWYFASTDPAVALCLGRYFFWRENILWKDELLVSESGGRRTERKAVVSLSGRDLIVNTAAVLDYLDSSDGIGADELSHEELGRMNVVMFPKLDHAQLFDDRPAADSITHLIRSNCEVDSPVLSQ</sequence>
<dbReference type="EMBL" id="JAANBB010000039">
    <property type="protein sequence ID" value="KAF7553942.1"/>
    <property type="molecule type" value="Genomic_DNA"/>
</dbReference>
<dbReference type="Proteomes" id="UP000722485">
    <property type="component" value="Unassembled WGS sequence"/>
</dbReference>
<dbReference type="OrthoDB" id="6431331at2759"/>